<name>A0A193BZG0_AMYOR</name>
<accession>A0A193BZG0</accession>
<dbReference type="eggNOG" id="ENOG50323WD">
    <property type="taxonomic scope" value="Bacteria"/>
</dbReference>
<dbReference type="STRING" id="31958.SD37_19110"/>
<keyword evidence="1" id="KW-1133">Transmembrane helix</keyword>
<reference evidence="2 3" key="1">
    <citation type="journal article" date="2015" name="Genome Announc.">
        <title>Draft Genome Sequence of Norvancomycin-Producing Strain Amycolatopsis orientalis CPCC200066.</title>
        <authorList>
            <person name="Lei X."/>
            <person name="Yuan F."/>
            <person name="Shi Y."/>
            <person name="Li X."/>
            <person name="Wang L."/>
            <person name="Hong B."/>
        </authorList>
    </citation>
    <scope>NUCLEOTIDE SEQUENCE [LARGE SCALE GENOMIC DNA]</scope>
    <source>
        <strain evidence="2 3">B-37</strain>
    </source>
</reference>
<evidence type="ECO:0000313" key="3">
    <source>
        <dbReference type="Proteomes" id="UP000093695"/>
    </source>
</evidence>
<keyword evidence="1" id="KW-0472">Membrane</keyword>
<dbReference type="AlphaFoldDB" id="A0A193BZG0"/>
<protein>
    <submittedName>
        <fullName evidence="2">Uncharacterized protein</fullName>
    </submittedName>
</protein>
<organism evidence="2 3">
    <name type="scientific">Amycolatopsis orientalis</name>
    <name type="common">Nocardia orientalis</name>
    <dbReference type="NCBI Taxonomy" id="31958"/>
    <lineage>
        <taxon>Bacteria</taxon>
        <taxon>Bacillati</taxon>
        <taxon>Actinomycetota</taxon>
        <taxon>Actinomycetes</taxon>
        <taxon>Pseudonocardiales</taxon>
        <taxon>Pseudonocardiaceae</taxon>
        <taxon>Amycolatopsis</taxon>
    </lineage>
</organism>
<sequence length="298" mass="31301">MAGLIVLGVVLGFLAAFVGRWAAEGLGGTHVVRAVVSESDFTITEGQNGPHTIYEVRAVTEDRRVIELPVGEEFRRGEPVVARLSSLTDRVLSVRGARAEVEAHHTGEKIAAMSLGGLLLAFGVLAMWQGRRLLPGRLGTARAVPSFLAGVVLASFVVLTPVGFGGTAYRPGVDPALNLWKYGREAGDPPAVGRGGTVVAGELTLRVTGIQPRPPEGAAAWLSDFHVLTLRAEARGLGDTSLKLSADEHGEPRRVDGCAGAPGAFDGTTGLVCFVVPPGYRTGYLLVGERGHEAWLTL</sequence>
<keyword evidence="1" id="KW-0812">Transmembrane</keyword>
<evidence type="ECO:0000313" key="2">
    <source>
        <dbReference type="EMBL" id="ANN17548.1"/>
    </source>
</evidence>
<feature type="transmembrane region" description="Helical" evidence="1">
    <location>
        <begin position="110"/>
        <end position="128"/>
    </location>
</feature>
<feature type="transmembrane region" description="Helical" evidence="1">
    <location>
        <begin position="140"/>
        <end position="164"/>
    </location>
</feature>
<evidence type="ECO:0000256" key="1">
    <source>
        <dbReference type="SAM" id="Phobius"/>
    </source>
</evidence>
<dbReference type="EMBL" id="CP016174">
    <property type="protein sequence ID" value="ANN17548.1"/>
    <property type="molecule type" value="Genomic_DNA"/>
</dbReference>
<dbReference type="Proteomes" id="UP000093695">
    <property type="component" value="Chromosome"/>
</dbReference>
<dbReference type="KEGG" id="aori:SD37_19110"/>
<gene>
    <name evidence="2" type="ORF">SD37_19110</name>
</gene>
<keyword evidence="3" id="KW-1185">Reference proteome</keyword>
<proteinExistence type="predicted"/>